<protein>
    <recommendedName>
        <fullName evidence="3">2-hydroxyacyl-CoA dehydratase</fullName>
    </recommendedName>
</protein>
<comment type="caution">
    <text evidence="2">The sequence shown here is derived from an EMBL/GenBank/DDBJ whole genome shotgun (WGS) entry which is preliminary data.</text>
</comment>
<dbReference type="AlphaFoldDB" id="A0A0F9RN35"/>
<dbReference type="Pfam" id="PF06050">
    <property type="entry name" value="HGD-D"/>
    <property type="match status" value="1"/>
</dbReference>
<proteinExistence type="inferred from homology"/>
<evidence type="ECO:0000256" key="1">
    <source>
        <dbReference type="ARBA" id="ARBA00005806"/>
    </source>
</evidence>
<evidence type="ECO:0008006" key="3">
    <source>
        <dbReference type="Google" id="ProtNLM"/>
    </source>
</evidence>
<dbReference type="PANTHER" id="PTHR30548">
    <property type="entry name" value="2-HYDROXYGLUTARYL-COA DEHYDRATASE, D-COMPONENT-RELATED"/>
    <property type="match status" value="1"/>
</dbReference>
<dbReference type="Gene3D" id="3.40.50.11890">
    <property type="match status" value="1"/>
</dbReference>
<sequence>MTDLELLADYSKFLKEKKEEGKKVIAFISHDNIPEELIDAAGFIPLRMIFAGNDELMDASHDYLPPSTCAFAQSCIGAFIVKPSYYKFLDLIDYFLLSNHCVSDIISSEIVSKYFNIPRLNFYVSYTKNENSLKYFKLELVNLREKLEEIIGRKISDEELNRSIKKYNTFKQKLHEFNKLNVPGSVKLSILQRAILIGPSYITELEDKIQKFSTESPQISKETKDILFTGCSIFVNDFLIELIEEGGGNVVLFDTWIGSNYYSQTFDADLLGSNADPIELLVHRYKENIYGDHSIPNFLENRVSHIEKFYQSHHRKSKKPLGVINHIIKFCDHISIMASEFKNQLQEKGIQVLNLERDYSRSARAALETRVHAFLEMLTN</sequence>
<evidence type="ECO:0000313" key="2">
    <source>
        <dbReference type="EMBL" id="KKN26331.1"/>
    </source>
</evidence>
<reference evidence="2" key="1">
    <citation type="journal article" date="2015" name="Nature">
        <title>Complex archaea that bridge the gap between prokaryotes and eukaryotes.</title>
        <authorList>
            <person name="Spang A."/>
            <person name="Saw J.H."/>
            <person name="Jorgensen S.L."/>
            <person name="Zaremba-Niedzwiedzka K."/>
            <person name="Martijn J."/>
            <person name="Lind A.E."/>
            <person name="van Eijk R."/>
            <person name="Schleper C."/>
            <person name="Guy L."/>
            <person name="Ettema T.J."/>
        </authorList>
    </citation>
    <scope>NUCLEOTIDE SEQUENCE</scope>
</reference>
<accession>A0A0F9RN35</accession>
<dbReference type="Gene3D" id="1.20.1270.370">
    <property type="match status" value="1"/>
</dbReference>
<dbReference type="EMBL" id="LAZR01002728">
    <property type="protein sequence ID" value="KKN26331.1"/>
    <property type="molecule type" value="Genomic_DNA"/>
</dbReference>
<gene>
    <name evidence="2" type="ORF">LCGC14_0875820</name>
</gene>
<organism evidence="2">
    <name type="scientific">marine sediment metagenome</name>
    <dbReference type="NCBI Taxonomy" id="412755"/>
    <lineage>
        <taxon>unclassified sequences</taxon>
        <taxon>metagenomes</taxon>
        <taxon>ecological metagenomes</taxon>
    </lineage>
</organism>
<name>A0A0F9RN35_9ZZZZ</name>
<comment type="similarity">
    <text evidence="1">Belongs to the FldB/FldC dehydratase alpha/beta subunit family.</text>
</comment>
<dbReference type="Gene3D" id="3.40.50.11900">
    <property type="match status" value="1"/>
</dbReference>
<dbReference type="InterPro" id="IPR010327">
    <property type="entry name" value="FldB/FldC_alpha/beta"/>
</dbReference>
<dbReference type="PANTHER" id="PTHR30548:SF1">
    <property type="entry name" value="DEHYDRATASE SUBUNIT MJ0007-RELATED"/>
    <property type="match status" value="1"/>
</dbReference>